<evidence type="ECO:0000313" key="2">
    <source>
        <dbReference type="EMBL" id="RJK98062.1"/>
    </source>
</evidence>
<evidence type="ECO:0000313" key="3">
    <source>
        <dbReference type="Proteomes" id="UP000265614"/>
    </source>
</evidence>
<dbReference type="AlphaFoldDB" id="A0A3A3Z3Q9"/>
<dbReference type="RefSeq" id="WP_119948988.1">
    <property type="nucleotide sequence ID" value="NZ_QZEZ01000001.1"/>
</dbReference>
<gene>
    <name evidence="2" type="ORF">D5H78_03755</name>
</gene>
<dbReference type="Proteomes" id="UP000265614">
    <property type="component" value="Unassembled WGS sequence"/>
</dbReference>
<feature type="domain" description="ER-bound oxygenase mpaB/mpaB'/Rubber oxygenase catalytic" evidence="1">
    <location>
        <begin position="21"/>
        <end position="248"/>
    </location>
</feature>
<dbReference type="EMBL" id="QZEZ01000001">
    <property type="protein sequence ID" value="RJK98062.1"/>
    <property type="molecule type" value="Genomic_DNA"/>
</dbReference>
<accession>A0A3A3Z3Q9</accession>
<dbReference type="PANTHER" id="PTHR36151:SF3">
    <property type="entry name" value="ER-BOUND OXYGENASE MPAB_MPAB'_RUBBER OXYGENASE CATALYTIC DOMAIN-CONTAINING PROTEIN"/>
    <property type="match status" value="1"/>
</dbReference>
<name>A0A3A3Z3Q9_9ACTN</name>
<dbReference type="GO" id="GO:0016491">
    <property type="term" value="F:oxidoreductase activity"/>
    <property type="evidence" value="ECO:0007669"/>
    <property type="project" value="InterPro"/>
</dbReference>
<protein>
    <submittedName>
        <fullName evidence="2">DUF2236 domain-containing protein</fullName>
    </submittedName>
</protein>
<proteinExistence type="predicted"/>
<comment type="caution">
    <text evidence="2">The sequence shown here is derived from an EMBL/GenBank/DDBJ whole genome shotgun (WGS) entry which is preliminary data.</text>
</comment>
<dbReference type="InterPro" id="IPR018713">
    <property type="entry name" value="MPAB/Lcp_cat_dom"/>
</dbReference>
<dbReference type="Pfam" id="PF09995">
    <property type="entry name" value="MPAB_Lcp_cat"/>
    <property type="match status" value="1"/>
</dbReference>
<sequence>MGAERDGTGDPGLFGPGSVTWRVHGDPLAGIGGLRALLLQSLHPVAMAGVAQNSSFRSDPWGRLQRTAEYVGTVSFGTTEDARRAAAAVRRVHRAVAGTDPTTGRDYRASDADLLLWVHCCLVDSLLSTVRRGGGVGGADADAYVAEQVRLARLVGVRGVPVPASSADLADYFRDVRPQLAATPEAREAARFVLLPPMPTLVQVATPARPAWAGVAGLAFSALPGWARRMFRLPGLPTTDLATTAGLRALRLSLLALPAALREGPHLTQARRRLA</sequence>
<dbReference type="OrthoDB" id="108890at2"/>
<evidence type="ECO:0000259" key="1">
    <source>
        <dbReference type="Pfam" id="PF09995"/>
    </source>
</evidence>
<dbReference type="PANTHER" id="PTHR36151">
    <property type="entry name" value="BLR2777 PROTEIN"/>
    <property type="match status" value="1"/>
</dbReference>
<organism evidence="2 3">
    <name type="scientific">Vallicoccus soli</name>
    <dbReference type="NCBI Taxonomy" id="2339232"/>
    <lineage>
        <taxon>Bacteria</taxon>
        <taxon>Bacillati</taxon>
        <taxon>Actinomycetota</taxon>
        <taxon>Actinomycetes</taxon>
        <taxon>Motilibacterales</taxon>
        <taxon>Vallicoccaceae</taxon>
        <taxon>Vallicoccus</taxon>
    </lineage>
</organism>
<keyword evidence="3" id="KW-1185">Reference proteome</keyword>
<reference evidence="2 3" key="1">
    <citation type="submission" date="2018-09" db="EMBL/GenBank/DDBJ databases">
        <title>YIM 75000 draft genome.</title>
        <authorList>
            <person name="Tang S."/>
            <person name="Feng Y."/>
        </authorList>
    </citation>
    <scope>NUCLEOTIDE SEQUENCE [LARGE SCALE GENOMIC DNA]</scope>
    <source>
        <strain evidence="2 3">YIM 75000</strain>
    </source>
</reference>